<keyword evidence="3" id="KW-1185">Reference proteome</keyword>
<dbReference type="EMBL" id="JAQOWY010000138">
    <property type="protein sequence ID" value="KAK1849639.1"/>
    <property type="molecule type" value="Genomic_DNA"/>
</dbReference>
<organism evidence="2 3">
    <name type="scientific">Colletotrichum chrysophilum</name>
    <dbReference type="NCBI Taxonomy" id="1836956"/>
    <lineage>
        <taxon>Eukaryota</taxon>
        <taxon>Fungi</taxon>
        <taxon>Dikarya</taxon>
        <taxon>Ascomycota</taxon>
        <taxon>Pezizomycotina</taxon>
        <taxon>Sordariomycetes</taxon>
        <taxon>Hypocreomycetidae</taxon>
        <taxon>Glomerellales</taxon>
        <taxon>Glomerellaceae</taxon>
        <taxon>Colletotrichum</taxon>
        <taxon>Colletotrichum gloeosporioides species complex</taxon>
    </lineage>
</organism>
<feature type="compositionally biased region" description="Basic and acidic residues" evidence="1">
    <location>
        <begin position="50"/>
        <end position="66"/>
    </location>
</feature>
<sequence>MPAFTNTLRLSEILPPPRDDPPLTILKAATTSFATPSTSYVATRPPATRRNTDDGTRNGGTQDKRLGRVLPRRHQYGKGGNFICSYSFTTDTDCR</sequence>
<gene>
    <name evidence="2" type="ORF">CCHR01_07694</name>
</gene>
<reference evidence="2" key="1">
    <citation type="submission" date="2023-01" db="EMBL/GenBank/DDBJ databases">
        <title>Colletotrichum chrysophilum M932 genome sequence.</title>
        <authorList>
            <person name="Baroncelli R."/>
        </authorList>
    </citation>
    <scope>NUCLEOTIDE SEQUENCE</scope>
    <source>
        <strain evidence="2">M932</strain>
    </source>
</reference>
<name>A0AAD9AL93_9PEZI</name>
<feature type="region of interest" description="Disordered" evidence="1">
    <location>
        <begin position="1"/>
        <end position="20"/>
    </location>
</feature>
<evidence type="ECO:0000313" key="3">
    <source>
        <dbReference type="Proteomes" id="UP001243330"/>
    </source>
</evidence>
<evidence type="ECO:0000313" key="2">
    <source>
        <dbReference type="EMBL" id="KAK1849639.1"/>
    </source>
</evidence>
<comment type="caution">
    <text evidence="2">The sequence shown here is derived from an EMBL/GenBank/DDBJ whole genome shotgun (WGS) entry which is preliminary data.</text>
</comment>
<dbReference type="Proteomes" id="UP001243330">
    <property type="component" value="Unassembled WGS sequence"/>
</dbReference>
<evidence type="ECO:0000256" key="1">
    <source>
        <dbReference type="SAM" id="MobiDB-lite"/>
    </source>
</evidence>
<accession>A0AAD9AL93</accession>
<protein>
    <submittedName>
        <fullName evidence="2">Uncharacterized protein</fullName>
    </submittedName>
</protein>
<feature type="region of interest" description="Disordered" evidence="1">
    <location>
        <begin position="34"/>
        <end position="69"/>
    </location>
</feature>
<dbReference type="AlphaFoldDB" id="A0AAD9AL93"/>
<proteinExistence type="predicted"/>